<dbReference type="PANTHER" id="PTHR13906:SF7">
    <property type="entry name" value="LYSOPHOSPHOLIPID ACYLTRANSFERASE 2"/>
    <property type="match status" value="1"/>
</dbReference>
<evidence type="ECO:0000313" key="2">
    <source>
        <dbReference type="EMBL" id="ELW72059.1"/>
    </source>
</evidence>
<sequence>MLSLPSVLHCLYEAKRSQTGRVGAVSDFLSLDLQVEADECVVSSTGSGHTVGVGLPGVLVEQLQRPVLAHLVSAPHRWRGVAGETTLGVTLMSSMGKCRAGSSQEQPRPLVLPGPLRSPVVLRKVNFVVCQLFALLAAVCFRTYLHSSETSSFIRHVVATLLGLYLALFCFGWYALHFLVQSGVSYCIMVLMGVESMHKPTPSRVRLCECAFADAGQFLSATAAVQEHSSTCGLAALGGAGREHFCPWEGCWAALACVRDHRGRNRCRYSFTVLREEVLLTSVLSVFRISALEVDTVDEHPRQCECRRGLGPVGLPLLCPTGVAEGWTDRPSVSTHESECGVLFVFTLANPGSSSP</sequence>
<keyword evidence="1" id="KW-0812">Transmembrane</keyword>
<reference evidence="3" key="1">
    <citation type="submission" date="2012-07" db="EMBL/GenBank/DDBJ databases">
        <title>Genome of the Chinese tree shrew, a rising model animal genetically related to primates.</title>
        <authorList>
            <person name="Zhang G."/>
            <person name="Fan Y."/>
            <person name="Yao Y."/>
            <person name="Huang Z."/>
        </authorList>
    </citation>
    <scope>NUCLEOTIDE SEQUENCE [LARGE SCALE GENOMIC DNA]</scope>
</reference>
<keyword evidence="3" id="KW-1185">Reference proteome</keyword>
<organism evidence="2 3">
    <name type="scientific">Tupaia chinensis</name>
    <name type="common">Chinese tree shrew</name>
    <name type="synonym">Tupaia belangeri chinensis</name>
    <dbReference type="NCBI Taxonomy" id="246437"/>
    <lineage>
        <taxon>Eukaryota</taxon>
        <taxon>Metazoa</taxon>
        <taxon>Chordata</taxon>
        <taxon>Craniata</taxon>
        <taxon>Vertebrata</taxon>
        <taxon>Euteleostomi</taxon>
        <taxon>Mammalia</taxon>
        <taxon>Eutheria</taxon>
        <taxon>Euarchontoglires</taxon>
        <taxon>Scandentia</taxon>
        <taxon>Tupaiidae</taxon>
        <taxon>Tupaia</taxon>
    </lineage>
</organism>
<dbReference type="InParanoid" id="L9LBL9"/>
<dbReference type="GO" id="GO:0030258">
    <property type="term" value="P:lipid modification"/>
    <property type="evidence" value="ECO:0007669"/>
    <property type="project" value="TreeGrafter"/>
</dbReference>
<keyword evidence="1" id="KW-1133">Transmembrane helix</keyword>
<dbReference type="InterPro" id="IPR049941">
    <property type="entry name" value="LPLAT_7/PORCN-like"/>
</dbReference>
<dbReference type="AlphaFoldDB" id="L9LBL9"/>
<keyword evidence="2" id="KW-0808">Transferase</keyword>
<dbReference type="EMBL" id="KB320448">
    <property type="protein sequence ID" value="ELW72059.1"/>
    <property type="molecule type" value="Genomic_DNA"/>
</dbReference>
<proteinExistence type="predicted"/>
<dbReference type="GO" id="GO:0016746">
    <property type="term" value="F:acyltransferase activity"/>
    <property type="evidence" value="ECO:0007669"/>
    <property type="project" value="UniProtKB-KW"/>
</dbReference>
<keyword evidence="2" id="KW-0012">Acyltransferase</keyword>
<protein>
    <submittedName>
        <fullName evidence="2">Lysophospholipid acyltransferase 2</fullName>
    </submittedName>
</protein>
<dbReference type="GO" id="GO:0016020">
    <property type="term" value="C:membrane"/>
    <property type="evidence" value="ECO:0007669"/>
    <property type="project" value="TreeGrafter"/>
</dbReference>
<keyword evidence="1" id="KW-0472">Membrane</keyword>
<accession>L9LBL9</accession>
<gene>
    <name evidence="2" type="ORF">TREES_T100010480</name>
</gene>
<reference evidence="3" key="2">
    <citation type="journal article" date="2013" name="Nat. Commun.">
        <title>Genome of the Chinese tree shrew.</title>
        <authorList>
            <person name="Fan Y."/>
            <person name="Huang Z.Y."/>
            <person name="Cao C.C."/>
            <person name="Chen C.S."/>
            <person name="Chen Y.X."/>
            <person name="Fan D.D."/>
            <person name="He J."/>
            <person name="Hou H.L."/>
            <person name="Hu L."/>
            <person name="Hu X.T."/>
            <person name="Jiang X.T."/>
            <person name="Lai R."/>
            <person name="Lang Y.S."/>
            <person name="Liang B."/>
            <person name="Liao S.G."/>
            <person name="Mu D."/>
            <person name="Ma Y.Y."/>
            <person name="Niu Y.Y."/>
            <person name="Sun X.Q."/>
            <person name="Xia J.Q."/>
            <person name="Xiao J."/>
            <person name="Xiong Z.Q."/>
            <person name="Xu L."/>
            <person name="Yang L."/>
            <person name="Zhang Y."/>
            <person name="Zhao W."/>
            <person name="Zhao X.D."/>
            <person name="Zheng Y.T."/>
            <person name="Zhou J.M."/>
            <person name="Zhu Y.B."/>
            <person name="Zhang G.J."/>
            <person name="Wang J."/>
            <person name="Yao Y.G."/>
        </authorList>
    </citation>
    <scope>NUCLEOTIDE SEQUENCE [LARGE SCALE GENOMIC DNA]</scope>
</reference>
<evidence type="ECO:0000313" key="3">
    <source>
        <dbReference type="Proteomes" id="UP000011518"/>
    </source>
</evidence>
<feature type="transmembrane region" description="Helical" evidence="1">
    <location>
        <begin position="125"/>
        <end position="145"/>
    </location>
</feature>
<dbReference type="STRING" id="246437.L9LBL9"/>
<dbReference type="PANTHER" id="PTHR13906">
    <property type="entry name" value="PORCUPINE"/>
    <property type="match status" value="1"/>
</dbReference>
<feature type="transmembrane region" description="Helical" evidence="1">
    <location>
        <begin position="157"/>
        <end position="176"/>
    </location>
</feature>
<dbReference type="Proteomes" id="UP000011518">
    <property type="component" value="Unassembled WGS sequence"/>
</dbReference>
<name>L9LBL9_TUPCH</name>
<evidence type="ECO:0000256" key="1">
    <source>
        <dbReference type="SAM" id="Phobius"/>
    </source>
</evidence>